<evidence type="ECO:0000313" key="2">
    <source>
        <dbReference type="EMBL" id="KAF2672842.1"/>
    </source>
</evidence>
<dbReference type="InterPro" id="IPR011009">
    <property type="entry name" value="Kinase-like_dom_sf"/>
</dbReference>
<name>A0A6A6UKU2_9PEZI</name>
<protein>
    <recommendedName>
        <fullName evidence="1">Serine-threonine/tyrosine-protein kinase catalytic domain-containing protein</fullName>
    </recommendedName>
</protein>
<sequence length="207" mass="24380">MYPFLVSVGLELNQCKFQLYFHYCPERLSALLKLYSQSTGQQTVDLTRLPMPAKFLRTPKYWLLHRLAYRPSRQQQHYGKVHSHGLRFKRLNHPHLVEIVQTGCHLDWQFLISKFVSCHDLPNDLSKNDKDAIVSQCTSALQYLHNQGYAHTAINTRFILIHQTQPFQVKLGGLHHLIPVQTLLDIQRDWRDLSRTIRELQCQIERV</sequence>
<feature type="domain" description="Serine-threonine/tyrosine-protein kinase catalytic" evidence="1">
    <location>
        <begin position="76"/>
        <end position="170"/>
    </location>
</feature>
<dbReference type="GO" id="GO:0004672">
    <property type="term" value="F:protein kinase activity"/>
    <property type="evidence" value="ECO:0007669"/>
    <property type="project" value="InterPro"/>
</dbReference>
<evidence type="ECO:0000313" key="3">
    <source>
        <dbReference type="Proteomes" id="UP000799302"/>
    </source>
</evidence>
<reference evidence="2" key="1">
    <citation type="journal article" date="2020" name="Stud. Mycol.">
        <title>101 Dothideomycetes genomes: a test case for predicting lifestyles and emergence of pathogens.</title>
        <authorList>
            <person name="Haridas S."/>
            <person name="Albert R."/>
            <person name="Binder M."/>
            <person name="Bloem J."/>
            <person name="Labutti K."/>
            <person name="Salamov A."/>
            <person name="Andreopoulos B."/>
            <person name="Baker S."/>
            <person name="Barry K."/>
            <person name="Bills G."/>
            <person name="Bluhm B."/>
            <person name="Cannon C."/>
            <person name="Castanera R."/>
            <person name="Culley D."/>
            <person name="Daum C."/>
            <person name="Ezra D."/>
            <person name="Gonzalez J."/>
            <person name="Henrissat B."/>
            <person name="Kuo A."/>
            <person name="Liang C."/>
            <person name="Lipzen A."/>
            <person name="Lutzoni F."/>
            <person name="Magnuson J."/>
            <person name="Mondo S."/>
            <person name="Nolan M."/>
            <person name="Ohm R."/>
            <person name="Pangilinan J."/>
            <person name="Park H.-J."/>
            <person name="Ramirez L."/>
            <person name="Alfaro M."/>
            <person name="Sun H."/>
            <person name="Tritt A."/>
            <person name="Yoshinaga Y."/>
            <person name="Zwiers L.-H."/>
            <person name="Turgeon B."/>
            <person name="Goodwin S."/>
            <person name="Spatafora J."/>
            <person name="Crous P."/>
            <person name="Grigoriev I."/>
        </authorList>
    </citation>
    <scope>NUCLEOTIDE SEQUENCE</scope>
    <source>
        <strain evidence="2">CBS 115976</strain>
    </source>
</reference>
<dbReference type="Pfam" id="PF07714">
    <property type="entry name" value="PK_Tyr_Ser-Thr"/>
    <property type="match status" value="1"/>
</dbReference>
<organism evidence="2 3">
    <name type="scientific">Microthyrium microscopicum</name>
    <dbReference type="NCBI Taxonomy" id="703497"/>
    <lineage>
        <taxon>Eukaryota</taxon>
        <taxon>Fungi</taxon>
        <taxon>Dikarya</taxon>
        <taxon>Ascomycota</taxon>
        <taxon>Pezizomycotina</taxon>
        <taxon>Dothideomycetes</taxon>
        <taxon>Dothideomycetes incertae sedis</taxon>
        <taxon>Microthyriales</taxon>
        <taxon>Microthyriaceae</taxon>
        <taxon>Microthyrium</taxon>
    </lineage>
</organism>
<dbReference type="SUPFAM" id="SSF56112">
    <property type="entry name" value="Protein kinase-like (PK-like)"/>
    <property type="match status" value="1"/>
</dbReference>
<gene>
    <name evidence="2" type="ORF">BT63DRAFT_475435</name>
</gene>
<proteinExistence type="predicted"/>
<dbReference type="Proteomes" id="UP000799302">
    <property type="component" value="Unassembled WGS sequence"/>
</dbReference>
<dbReference type="Gene3D" id="1.10.510.10">
    <property type="entry name" value="Transferase(Phosphotransferase) domain 1"/>
    <property type="match status" value="1"/>
</dbReference>
<dbReference type="EMBL" id="MU004231">
    <property type="protein sequence ID" value="KAF2672842.1"/>
    <property type="molecule type" value="Genomic_DNA"/>
</dbReference>
<evidence type="ECO:0000259" key="1">
    <source>
        <dbReference type="Pfam" id="PF07714"/>
    </source>
</evidence>
<accession>A0A6A6UKU2</accession>
<keyword evidence="3" id="KW-1185">Reference proteome</keyword>
<dbReference type="InterPro" id="IPR001245">
    <property type="entry name" value="Ser-Thr/Tyr_kinase_cat_dom"/>
</dbReference>
<dbReference type="AlphaFoldDB" id="A0A6A6UKU2"/>